<sequence length="45" mass="5438">MPHWKTYFHQLTNEEIMGLKLQHPLTVKTCNIMVDRMTLQRNSRP</sequence>
<evidence type="ECO:0000313" key="1">
    <source>
        <dbReference type="EMBL" id="JAD19955.1"/>
    </source>
</evidence>
<proteinExistence type="predicted"/>
<dbReference type="EMBL" id="GBRH01277940">
    <property type="protein sequence ID" value="JAD19955.1"/>
    <property type="molecule type" value="Transcribed_RNA"/>
</dbReference>
<organism evidence="1">
    <name type="scientific">Arundo donax</name>
    <name type="common">Giant reed</name>
    <name type="synonym">Donax arundinaceus</name>
    <dbReference type="NCBI Taxonomy" id="35708"/>
    <lineage>
        <taxon>Eukaryota</taxon>
        <taxon>Viridiplantae</taxon>
        <taxon>Streptophyta</taxon>
        <taxon>Embryophyta</taxon>
        <taxon>Tracheophyta</taxon>
        <taxon>Spermatophyta</taxon>
        <taxon>Magnoliopsida</taxon>
        <taxon>Liliopsida</taxon>
        <taxon>Poales</taxon>
        <taxon>Poaceae</taxon>
        <taxon>PACMAD clade</taxon>
        <taxon>Arundinoideae</taxon>
        <taxon>Arundineae</taxon>
        <taxon>Arundo</taxon>
    </lineage>
</organism>
<dbReference type="AlphaFoldDB" id="A0A0A8Y3U0"/>
<name>A0A0A8Y3U0_ARUDO</name>
<protein>
    <submittedName>
        <fullName evidence="1">Uncharacterized protein</fullName>
    </submittedName>
</protein>
<reference evidence="1" key="2">
    <citation type="journal article" date="2015" name="Data Brief">
        <title>Shoot transcriptome of the giant reed, Arundo donax.</title>
        <authorList>
            <person name="Barrero R.A."/>
            <person name="Guerrero F.D."/>
            <person name="Moolhuijzen P."/>
            <person name="Goolsby J.A."/>
            <person name="Tidwell J."/>
            <person name="Bellgard S.E."/>
            <person name="Bellgard M.I."/>
        </authorList>
    </citation>
    <scope>NUCLEOTIDE SEQUENCE</scope>
    <source>
        <tissue evidence="1">Shoot tissue taken approximately 20 cm above the soil surface</tissue>
    </source>
</reference>
<reference evidence="1" key="1">
    <citation type="submission" date="2014-09" db="EMBL/GenBank/DDBJ databases">
        <authorList>
            <person name="Magalhaes I.L.F."/>
            <person name="Oliveira U."/>
            <person name="Santos F.R."/>
            <person name="Vidigal T.H.D.A."/>
            <person name="Brescovit A.D."/>
            <person name="Santos A.J."/>
        </authorList>
    </citation>
    <scope>NUCLEOTIDE SEQUENCE</scope>
    <source>
        <tissue evidence="1">Shoot tissue taken approximately 20 cm above the soil surface</tissue>
    </source>
</reference>
<accession>A0A0A8Y3U0</accession>